<dbReference type="InterPro" id="IPR049492">
    <property type="entry name" value="BD-FAE-like_dom"/>
</dbReference>
<gene>
    <name evidence="4" type="ORF">FB467_3475</name>
</gene>
<dbReference type="GO" id="GO:0016787">
    <property type="term" value="F:hydrolase activity"/>
    <property type="evidence" value="ECO:0007669"/>
    <property type="project" value="UniProtKB-KW"/>
</dbReference>
<dbReference type="AlphaFoldDB" id="A0A542YW44"/>
<keyword evidence="1" id="KW-0378">Hydrolase</keyword>
<feature type="region of interest" description="Disordered" evidence="2">
    <location>
        <begin position="1"/>
        <end position="21"/>
    </location>
</feature>
<evidence type="ECO:0000259" key="3">
    <source>
        <dbReference type="Pfam" id="PF20434"/>
    </source>
</evidence>
<organism evidence="4 5">
    <name type="scientific">Ornithinicoccus hortensis</name>
    <dbReference type="NCBI Taxonomy" id="82346"/>
    <lineage>
        <taxon>Bacteria</taxon>
        <taxon>Bacillati</taxon>
        <taxon>Actinomycetota</taxon>
        <taxon>Actinomycetes</taxon>
        <taxon>Micrococcales</taxon>
        <taxon>Intrasporangiaceae</taxon>
        <taxon>Ornithinicoccus</taxon>
    </lineage>
</organism>
<comment type="caution">
    <text evidence="4">The sequence shown here is derived from an EMBL/GenBank/DDBJ whole genome shotgun (WGS) entry which is preliminary data.</text>
</comment>
<reference evidence="4 5" key="1">
    <citation type="submission" date="2019-06" db="EMBL/GenBank/DDBJ databases">
        <title>Sequencing the genomes of 1000 actinobacteria strains.</title>
        <authorList>
            <person name="Klenk H.-P."/>
        </authorList>
    </citation>
    <scope>NUCLEOTIDE SEQUENCE [LARGE SCALE GENOMIC DNA]</scope>
    <source>
        <strain evidence="4 5">DSM 12335</strain>
    </source>
</reference>
<protein>
    <submittedName>
        <fullName evidence="4">Prolyl oligopeptidase family protein</fullName>
    </submittedName>
</protein>
<dbReference type="Proteomes" id="UP000319516">
    <property type="component" value="Unassembled WGS sequence"/>
</dbReference>
<evidence type="ECO:0000313" key="5">
    <source>
        <dbReference type="Proteomes" id="UP000319516"/>
    </source>
</evidence>
<dbReference type="RefSeq" id="WP_141786184.1">
    <property type="nucleotide sequence ID" value="NZ_BAAAIK010000001.1"/>
</dbReference>
<dbReference type="InterPro" id="IPR029058">
    <property type="entry name" value="AB_hydrolase_fold"/>
</dbReference>
<dbReference type="InterPro" id="IPR050300">
    <property type="entry name" value="GDXG_lipolytic_enzyme"/>
</dbReference>
<dbReference type="PANTHER" id="PTHR48081">
    <property type="entry name" value="AB HYDROLASE SUPERFAMILY PROTEIN C4A8.06C"/>
    <property type="match status" value="1"/>
</dbReference>
<accession>A0A542YW44</accession>
<sequence length="257" mass="27230">MADDPREVLTRPAPDPDRSVAFGPGAHEVYEVYAAASDPGGTAGDPGRWLVLVHGGFWRSGYDRTHLRPLAAALARDGHQVALLEYRGTGAQGGGWPTTFEDVRAGLAALHTGQMVREMLLVGHSAGGHLAVLLAHHHPRGVTGVVSLAGCLDLRMTAELGLGDRAAQALLGGEPDDLPDRYAEADPVALGAPPVPVRLVHGADDDRVPVGVSRSWMDRVGRPGTDRLVELPDCEHFGLIDPLRPAYAVLTEQVAAW</sequence>
<proteinExistence type="predicted"/>
<name>A0A542YW44_9MICO</name>
<evidence type="ECO:0000256" key="2">
    <source>
        <dbReference type="SAM" id="MobiDB-lite"/>
    </source>
</evidence>
<dbReference type="EMBL" id="VFOP01000001">
    <property type="protein sequence ID" value="TQL52295.1"/>
    <property type="molecule type" value="Genomic_DNA"/>
</dbReference>
<dbReference type="Pfam" id="PF20434">
    <property type="entry name" value="BD-FAE"/>
    <property type="match status" value="1"/>
</dbReference>
<dbReference type="PANTHER" id="PTHR48081:SF33">
    <property type="entry name" value="KYNURENINE FORMAMIDASE"/>
    <property type="match status" value="1"/>
</dbReference>
<dbReference type="OrthoDB" id="255603at2"/>
<feature type="domain" description="BD-FAE-like" evidence="3">
    <location>
        <begin position="48"/>
        <end position="214"/>
    </location>
</feature>
<evidence type="ECO:0000256" key="1">
    <source>
        <dbReference type="ARBA" id="ARBA00022801"/>
    </source>
</evidence>
<feature type="compositionally biased region" description="Basic and acidic residues" evidence="2">
    <location>
        <begin position="1"/>
        <end position="18"/>
    </location>
</feature>
<dbReference type="SUPFAM" id="SSF53474">
    <property type="entry name" value="alpha/beta-Hydrolases"/>
    <property type="match status" value="1"/>
</dbReference>
<dbReference type="Gene3D" id="3.40.50.1820">
    <property type="entry name" value="alpha/beta hydrolase"/>
    <property type="match status" value="1"/>
</dbReference>
<evidence type="ECO:0000313" key="4">
    <source>
        <dbReference type="EMBL" id="TQL52295.1"/>
    </source>
</evidence>
<keyword evidence="5" id="KW-1185">Reference proteome</keyword>